<accession>A0A2A2MHY7</accession>
<evidence type="ECO:0000313" key="1">
    <source>
        <dbReference type="EMBL" id="PAV98580.1"/>
    </source>
</evidence>
<evidence type="ECO:0000313" key="2">
    <source>
        <dbReference type="Proteomes" id="UP000218796"/>
    </source>
</evidence>
<comment type="caution">
    <text evidence="1">The sequence shown here is derived from an EMBL/GenBank/DDBJ whole genome shotgun (WGS) entry which is preliminary data.</text>
</comment>
<organism evidence="1 2">
    <name type="scientific">Hafnia paralvei</name>
    <dbReference type="NCBI Taxonomy" id="546367"/>
    <lineage>
        <taxon>Bacteria</taxon>
        <taxon>Pseudomonadati</taxon>
        <taxon>Pseudomonadota</taxon>
        <taxon>Gammaproteobacteria</taxon>
        <taxon>Enterobacterales</taxon>
        <taxon>Hafniaceae</taxon>
        <taxon>Hafnia</taxon>
    </lineage>
</organism>
<reference evidence="1 2" key="1">
    <citation type="submission" date="2017-08" db="EMBL/GenBank/DDBJ databases">
        <title>Draft Genome Sequence of Hafnia alvei CITHA-6 Isolated from Raw Bovine Milk.</title>
        <authorList>
            <person name="Culligan E.P."/>
            <person name="Mcsweeney A."/>
            <person name="O'Doherty C."/>
            <person name="Gleeson E."/>
            <person name="O'Riordan D."/>
            <person name="Sleator R.D."/>
        </authorList>
    </citation>
    <scope>NUCLEOTIDE SEQUENCE [LARGE SCALE GENOMIC DNA]</scope>
    <source>
        <strain evidence="1 2">CITHA-6</strain>
    </source>
</reference>
<keyword evidence="2" id="KW-1185">Reference proteome</keyword>
<sequence length="164" mass="18485">MKFKLRKTDSESGSEWCWELLDGGMSTILVGNKFDKPYEAVTDLEKKQFAIEKASIVNANGVRIEGDSDEESPIVFVIRNNKPNVWSWCALSTSGETVIDSRDTWCAEFDSCESALQAAKHLRMMIAEAGSIDECNIPINALRHSNKYCERHGLIDTHPMFSDY</sequence>
<dbReference type="Proteomes" id="UP000218796">
    <property type="component" value="Unassembled WGS sequence"/>
</dbReference>
<gene>
    <name evidence="1" type="ORF">CJD50_03670</name>
</gene>
<dbReference type="RefSeq" id="WP_095661478.1">
    <property type="nucleotide sequence ID" value="NZ_NQMS01000001.1"/>
</dbReference>
<name>A0A2A2MHY7_9GAMM</name>
<dbReference type="EMBL" id="NQMS01000001">
    <property type="protein sequence ID" value="PAV98580.1"/>
    <property type="molecule type" value="Genomic_DNA"/>
</dbReference>
<protein>
    <submittedName>
        <fullName evidence="1">Uncharacterized protein</fullName>
    </submittedName>
</protein>
<dbReference type="AlphaFoldDB" id="A0A2A2MHY7"/>
<proteinExistence type="predicted"/>